<organism evidence="1 2">
    <name type="scientific">Acinetobacter terrae</name>
    <dbReference type="NCBI Taxonomy" id="2731247"/>
    <lineage>
        <taxon>Bacteria</taxon>
        <taxon>Pseudomonadati</taxon>
        <taxon>Pseudomonadota</taxon>
        <taxon>Gammaproteobacteria</taxon>
        <taxon>Moraxellales</taxon>
        <taxon>Moraxellaceae</taxon>
        <taxon>Acinetobacter</taxon>
        <taxon>Acinetobacter Taxon 24</taxon>
    </lineage>
</organism>
<sequence length="105" mass="12706">MKYIVIFKAKINILDDEYSRTAELLREKALTQFNCQKFETISENDFEIALSYWNTLEDIHTWHRDAEHQVAQRLGKEKWYKSFSVEICEIQKSYADLNNECFFKR</sequence>
<protein>
    <submittedName>
        <fullName evidence="1">Antibiotic biosynthesis monooxygenase</fullName>
    </submittedName>
</protein>
<proteinExistence type="predicted"/>
<name>A0A7Y2RCR0_9GAMM</name>
<evidence type="ECO:0000313" key="1">
    <source>
        <dbReference type="EMBL" id="NNH76390.1"/>
    </source>
</evidence>
<evidence type="ECO:0000313" key="2">
    <source>
        <dbReference type="Proteomes" id="UP000569202"/>
    </source>
</evidence>
<dbReference type="Proteomes" id="UP000569202">
    <property type="component" value="Unassembled WGS sequence"/>
</dbReference>
<dbReference type="PANTHER" id="PTHR37811:SF2">
    <property type="entry name" value="ABM DOMAIN-CONTAINING PROTEIN"/>
    <property type="match status" value="1"/>
</dbReference>
<dbReference type="RefSeq" id="WP_171539605.1">
    <property type="nucleotide sequence ID" value="NZ_JABERL010000003.1"/>
</dbReference>
<accession>A0A7Y2RCR0</accession>
<dbReference type="InterPro" id="IPR011008">
    <property type="entry name" value="Dimeric_a/b-barrel"/>
</dbReference>
<dbReference type="PANTHER" id="PTHR37811">
    <property type="entry name" value="BLL5343 PROTEIN"/>
    <property type="match status" value="1"/>
</dbReference>
<dbReference type="SUPFAM" id="SSF54909">
    <property type="entry name" value="Dimeric alpha+beta barrel"/>
    <property type="match status" value="1"/>
</dbReference>
<comment type="caution">
    <text evidence="1">The sequence shown here is derived from an EMBL/GenBank/DDBJ whole genome shotgun (WGS) entry which is preliminary data.</text>
</comment>
<dbReference type="EMBL" id="JABERL010000003">
    <property type="protein sequence ID" value="NNH76390.1"/>
    <property type="molecule type" value="Genomic_DNA"/>
</dbReference>
<keyword evidence="1" id="KW-0560">Oxidoreductase</keyword>
<keyword evidence="1" id="KW-0503">Monooxygenase</keyword>
<dbReference type="AlphaFoldDB" id="A0A7Y2RCR0"/>
<dbReference type="Gene3D" id="3.30.70.100">
    <property type="match status" value="1"/>
</dbReference>
<gene>
    <name evidence="1" type="ORF">HLH17_01530</name>
</gene>
<dbReference type="GO" id="GO:0004497">
    <property type="term" value="F:monooxygenase activity"/>
    <property type="evidence" value="ECO:0007669"/>
    <property type="project" value="UniProtKB-KW"/>
</dbReference>
<reference evidence="1 2" key="1">
    <citation type="submission" date="2020-04" db="EMBL/GenBank/DDBJ databases">
        <title>Acinetobacter Taxon 24.</title>
        <authorList>
            <person name="Nemec A."/>
            <person name="Radolfova-Krizova L."/>
            <person name="Higgins P.G."/>
            <person name="Spanelova P."/>
        </authorList>
    </citation>
    <scope>NUCLEOTIDE SEQUENCE [LARGE SCALE GENOMIC DNA]</scope>
    <source>
        <strain evidence="1 2">ANC 5380</strain>
    </source>
</reference>
<dbReference type="InterPro" id="IPR052936">
    <property type="entry name" value="Jasmonate_Hydroxylase-like"/>
</dbReference>